<reference evidence="2 3" key="1">
    <citation type="submission" date="2023-07" db="EMBL/GenBank/DDBJ databases">
        <title>Sequencing the genomes of 1000 actinobacteria strains.</title>
        <authorList>
            <person name="Klenk H.-P."/>
        </authorList>
    </citation>
    <scope>NUCLEOTIDE SEQUENCE [LARGE SCALE GENOMIC DNA]</scope>
    <source>
        <strain evidence="2 3">DSM 19426</strain>
    </source>
</reference>
<evidence type="ECO:0000313" key="2">
    <source>
        <dbReference type="EMBL" id="MDR7361621.1"/>
    </source>
</evidence>
<evidence type="ECO:0000313" key="3">
    <source>
        <dbReference type="Proteomes" id="UP001183648"/>
    </source>
</evidence>
<feature type="domain" description="HTH marR-type" evidence="1">
    <location>
        <begin position="1"/>
        <end position="145"/>
    </location>
</feature>
<dbReference type="Proteomes" id="UP001183648">
    <property type="component" value="Unassembled WGS sequence"/>
</dbReference>
<dbReference type="SUPFAM" id="SSF46785">
    <property type="entry name" value="Winged helix' DNA-binding domain"/>
    <property type="match status" value="1"/>
</dbReference>
<protein>
    <submittedName>
        <fullName evidence="2">DNA-binding MarR family transcriptional regulator</fullName>
    </submittedName>
</protein>
<dbReference type="EMBL" id="JAVDYG010000001">
    <property type="protein sequence ID" value="MDR7361621.1"/>
    <property type="molecule type" value="Genomic_DNA"/>
</dbReference>
<keyword evidence="3" id="KW-1185">Reference proteome</keyword>
<proteinExistence type="predicted"/>
<sequence length="156" mass="17353">MTRWLTKDEQDSWLALAGVMLRLNTALDQQLQRDSGLTHFEYLCLAMLSAEPEWTTTMSELARTVNASPSRLSHVVRKLEDRGWVARSPAAHSRRVTVVRLTQEGYDVLADAAPGHVGTVASLVFDGLCGEDVERLRELMGHVLQRLAASGLDRPE</sequence>
<dbReference type="Gene3D" id="1.10.10.10">
    <property type="entry name" value="Winged helix-like DNA-binding domain superfamily/Winged helix DNA-binding domain"/>
    <property type="match status" value="1"/>
</dbReference>
<dbReference type="SMART" id="SM00347">
    <property type="entry name" value="HTH_MARR"/>
    <property type="match status" value="1"/>
</dbReference>
<keyword evidence="2" id="KW-0238">DNA-binding</keyword>
<accession>A0ABU2BSL4</accession>
<name>A0ABU2BSL4_9ACTN</name>
<dbReference type="Pfam" id="PF01047">
    <property type="entry name" value="MarR"/>
    <property type="match status" value="1"/>
</dbReference>
<dbReference type="GO" id="GO:0003677">
    <property type="term" value="F:DNA binding"/>
    <property type="evidence" value="ECO:0007669"/>
    <property type="project" value="UniProtKB-KW"/>
</dbReference>
<gene>
    <name evidence="2" type="ORF">J2S63_001174</name>
</gene>
<dbReference type="PANTHER" id="PTHR33164">
    <property type="entry name" value="TRANSCRIPTIONAL REGULATOR, MARR FAMILY"/>
    <property type="match status" value="1"/>
</dbReference>
<comment type="caution">
    <text evidence="2">The sequence shown here is derived from an EMBL/GenBank/DDBJ whole genome shotgun (WGS) entry which is preliminary data.</text>
</comment>
<dbReference type="PRINTS" id="PR00598">
    <property type="entry name" value="HTHMARR"/>
</dbReference>
<dbReference type="RefSeq" id="WP_310299838.1">
    <property type="nucleotide sequence ID" value="NZ_BAAAPS010000007.1"/>
</dbReference>
<dbReference type="InterPro" id="IPR036390">
    <property type="entry name" value="WH_DNA-bd_sf"/>
</dbReference>
<dbReference type="InterPro" id="IPR000835">
    <property type="entry name" value="HTH_MarR-typ"/>
</dbReference>
<dbReference type="PANTHER" id="PTHR33164:SF99">
    <property type="entry name" value="MARR FAMILY REGULATORY PROTEIN"/>
    <property type="match status" value="1"/>
</dbReference>
<evidence type="ECO:0000259" key="1">
    <source>
        <dbReference type="PROSITE" id="PS50995"/>
    </source>
</evidence>
<dbReference type="InterPro" id="IPR039422">
    <property type="entry name" value="MarR/SlyA-like"/>
</dbReference>
<dbReference type="PROSITE" id="PS50995">
    <property type="entry name" value="HTH_MARR_2"/>
    <property type="match status" value="1"/>
</dbReference>
<dbReference type="InterPro" id="IPR036388">
    <property type="entry name" value="WH-like_DNA-bd_sf"/>
</dbReference>
<organism evidence="2 3">
    <name type="scientific">Nocardioides marmoribigeumensis</name>
    <dbReference type="NCBI Taxonomy" id="433649"/>
    <lineage>
        <taxon>Bacteria</taxon>
        <taxon>Bacillati</taxon>
        <taxon>Actinomycetota</taxon>
        <taxon>Actinomycetes</taxon>
        <taxon>Propionibacteriales</taxon>
        <taxon>Nocardioidaceae</taxon>
        <taxon>Nocardioides</taxon>
    </lineage>
</organism>